<sequence length="79" mass="8624">MENSHWCSPYVIHVHEKWVPPRPYAHVGGNHPMTSPALGLVRGSAKLLLTKNPTDLTPAFGAGVPVIPYSEITQALKLK</sequence>
<gene>
    <name evidence="1" type="ORF">SFRICE_037999</name>
</gene>
<dbReference type="EMBL" id="ODYU01007529">
    <property type="protein sequence ID" value="SOQ50379.1"/>
    <property type="molecule type" value="Genomic_DNA"/>
</dbReference>
<name>A0A2H1WBC2_SPOFR</name>
<protein>
    <submittedName>
        <fullName evidence="1">SFRICE_037999</fullName>
    </submittedName>
</protein>
<reference evidence="1" key="1">
    <citation type="submission" date="2016-07" db="EMBL/GenBank/DDBJ databases">
        <authorList>
            <person name="Bretaudeau A."/>
        </authorList>
    </citation>
    <scope>NUCLEOTIDE SEQUENCE</scope>
    <source>
        <strain evidence="1">Rice</strain>
        <tissue evidence="1">Whole body</tissue>
    </source>
</reference>
<organism evidence="1">
    <name type="scientific">Spodoptera frugiperda</name>
    <name type="common">Fall armyworm</name>
    <dbReference type="NCBI Taxonomy" id="7108"/>
    <lineage>
        <taxon>Eukaryota</taxon>
        <taxon>Metazoa</taxon>
        <taxon>Ecdysozoa</taxon>
        <taxon>Arthropoda</taxon>
        <taxon>Hexapoda</taxon>
        <taxon>Insecta</taxon>
        <taxon>Pterygota</taxon>
        <taxon>Neoptera</taxon>
        <taxon>Endopterygota</taxon>
        <taxon>Lepidoptera</taxon>
        <taxon>Glossata</taxon>
        <taxon>Ditrysia</taxon>
        <taxon>Noctuoidea</taxon>
        <taxon>Noctuidae</taxon>
        <taxon>Amphipyrinae</taxon>
        <taxon>Spodoptera</taxon>
    </lineage>
</organism>
<accession>A0A2H1WBC2</accession>
<evidence type="ECO:0000313" key="1">
    <source>
        <dbReference type="EMBL" id="SOQ50379.1"/>
    </source>
</evidence>
<proteinExistence type="predicted"/>
<dbReference type="AlphaFoldDB" id="A0A2H1WBC2"/>